<dbReference type="Proteomes" id="UP000218887">
    <property type="component" value="Unassembled WGS sequence"/>
</dbReference>
<dbReference type="EMBL" id="NPOA01000011">
    <property type="protein sequence ID" value="PAV28696.1"/>
    <property type="molecule type" value="Genomic_DNA"/>
</dbReference>
<dbReference type="InterPro" id="IPR029035">
    <property type="entry name" value="DHS-like_NAD/FAD-binding_dom"/>
</dbReference>
<sequence length="291" mass="33700">MISQQYQDNIATLRQKIQEAEAIVVGGAAGMSEAIGHSFYHTDENFLKHFGEFADKYGIKNLFEGFYYRFSTKEERWAFLATEIKFLYDAEAGRPYLDLLQLLQGKNYFTVTTNQDAQFSKTFPEEKVSPIQGDMRYFQCGSRCHDHVYFNKEQVENMYANIDGTRIPTELIPVCPKCGQEMEPWVRSFVFLEGSTYQSELRKYNEFLIKNKDKKILFLELGVGTMTPMFIKEPFWNMTYSFPDAYYITINPKDAVVPQELSEKGLAIKEDIARALQDALNEKEKRDAVIG</sequence>
<dbReference type="Gene3D" id="3.40.50.1220">
    <property type="entry name" value="TPP-binding domain"/>
    <property type="match status" value="1"/>
</dbReference>
<proteinExistence type="predicted"/>
<dbReference type="OrthoDB" id="394960at2"/>
<organism evidence="1 2">
    <name type="scientific">Virgibacillus profundi</name>
    <dbReference type="NCBI Taxonomy" id="2024555"/>
    <lineage>
        <taxon>Bacteria</taxon>
        <taxon>Bacillati</taxon>
        <taxon>Bacillota</taxon>
        <taxon>Bacilli</taxon>
        <taxon>Bacillales</taxon>
        <taxon>Bacillaceae</taxon>
        <taxon>Virgibacillus</taxon>
    </lineage>
</organism>
<dbReference type="SUPFAM" id="SSF52467">
    <property type="entry name" value="DHS-like NAD/FAD-binding domain"/>
    <property type="match status" value="1"/>
</dbReference>
<accession>A0A2A2IBK6</accession>
<evidence type="ECO:0000313" key="1">
    <source>
        <dbReference type="EMBL" id="PAV28696.1"/>
    </source>
</evidence>
<evidence type="ECO:0000313" key="2">
    <source>
        <dbReference type="Proteomes" id="UP000218887"/>
    </source>
</evidence>
<name>A0A2A2IBK6_9BACI</name>
<reference evidence="1 2" key="1">
    <citation type="submission" date="2017-08" db="EMBL/GenBank/DDBJ databases">
        <title>Virgibacillus indicus sp. nov. and Virgibacillus profoundi sp. nov, two moderately halophilic bacteria isolated from marine sediment by using the Microfluidic Streak Plate.</title>
        <authorList>
            <person name="Xu B."/>
            <person name="Hu B."/>
            <person name="Wang J."/>
            <person name="Zhu Y."/>
            <person name="Huang L."/>
            <person name="Du W."/>
            <person name="Huang Y."/>
        </authorList>
    </citation>
    <scope>NUCLEOTIDE SEQUENCE [LARGE SCALE GENOMIC DNA]</scope>
    <source>
        <strain evidence="1 2">IO3-P3-H5</strain>
    </source>
</reference>
<dbReference type="AlphaFoldDB" id="A0A2A2IBK6"/>
<keyword evidence="2" id="KW-1185">Reference proteome</keyword>
<comment type="caution">
    <text evidence="1">The sequence shown here is derived from an EMBL/GenBank/DDBJ whole genome shotgun (WGS) entry which is preliminary data.</text>
</comment>
<dbReference type="RefSeq" id="WP_095656464.1">
    <property type="nucleotide sequence ID" value="NZ_NPOA01000011.1"/>
</dbReference>
<protein>
    <submittedName>
        <fullName evidence="1">NAD-dependent protein deacetylase</fullName>
    </submittedName>
</protein>
<gene>
    <name evidence="1" type="ORF">CIL05_15545</name>
</gene>